<accession>A0A1S7DUT2</accession>
<reference evidence="1 2" key="1">
    <citation type="submission" date="2015-06" db="EMBL/GenBank/DDBJ databases">
        <title>R. anatipestifer strain HXb2 is the most virulent strain so far, and the genome sequence would help us uncover the pathogenesis.</title>
        <authorList>
            <person name="Hu Q."/>
            <person name="Qi J."/>
            <person name="Bo H."/>
            <person name="Liu G."/>
            <person name="Tao M."/>
            <person name="Ding Y."/>
            <person name="Xue Y."/>
        </authorList>
    </citation>
    <scope>NUCLEOTIDE SEQUENCE [LARGE SCALE GENOMIC DNA]</scope>
    <source>
        <strain evidence="1 2">HXb2</strain>
    </source>
</reference>
<evidence type="ECO:0000313" key="2">
    <source>
        <dbReference type="Proteomes" id="UP000189883"/>
    </source>
</evidence>
<dbReference type="AlphaFoldDB" id="A0A1S7DUT2"/>
<evidence type="ECO:0000313" key="1">
    <source>
        <dbReference type="EMBL" id="AQY22866.1"/>
    </source>
</evidence>
<dbReference type="EMBL" id="CP011859">
    <property type="protein sequence ID" value="AQY22866.1"/>
    <property type="molecule type" value="Genomic_DNA"/>
</dbReference>
<protein>
    <submittedName>
        <fullName evidence="1">Uncharacterized protein</fullName>
    </submittedName>
</protein>
<sequence>MINTKNDKHQISFDAYHFIKRCLSFYKKMLMFFNEIFLE</sequence>
<name>A0A1S7DUT2_RIEAN</name>
<gene>
    <name evidence="1" type="ORF">AB406_1925</name>
</gene>
<dbReference type="Proteomes" id="UP000189883">
    <property type="component" value="Chromosome"/>
</dbReference>
<organism evidence="1 2">
    <name type="scientific">Riemerella anatipestifer</name>
    <name type="common">Moraxella anatipestifer</name>
    <dbReference type="NCBI Taxonomy" id="34085"/>
    <lineage>
        <taxon>Bacteria</taxon>
        <taxon>Pseudomonadati</taxon>
        <taxon>Bacteroidota</taxon>
        <taxon>Flavobacteriia</taxon>
        <taxon>Flavobacteriales</taxon>
        <taxon>Weeksellaceae</taxon>
        <taxon>Riemerella</taxon>
    </lineage>
</organism>
<proteinExistence type="predicted"/>